<accession>A0ABX9W3K4</accession>
<feature type="transmembrane region" description="Helical" evidence="1">
    <location>
        <begin position="985"/>
        <end position="1009"/>
    </location>
</feature>
<feature type="transmembrane region" description="Helical" evidence="1">
    <location>
        <begin position="12"/>
        <end position="34"/>
    </location>
</feature>
<keyword evidence="3" id="KW-1185">Reference proteome</keyword>
<dbReference type="Gene3D" id="3.30.2090.10">
    <property type="entry name" value="Multidrug efflux transporter AcrB TolC docking domain, DN and DC subdomains"/>
    <property type="match status" value="2"/>
</dbReference>
<feature type="transmembrane region" description="Helical" evidence="1">
    <location>
        <begin position="334"/>
        <end position="353"/>
    </location>
</feature>
<feature type="transmembrane region" description="Helical" evidence="1">
    <location>
        <begin position="391"/>
        <end position="411"/>
    </location>
</feature>
<name>A0ABX9W3K4_9GAMM</name>
<dbReference type="InterPro" id="IPR027463">
    <property type="entry name" value="AcrB_DN_DC_subdom"/>
</dbReference>
<dbReference type="Gene3D" id="1.20.1640.10">
    <property type="entry name" value="Multidrug efflux transporter AcrB transmembrane domain"/>
    <property type="match status" value="2"/>
</dbReference>
<feature type="transmembrane region" description="Helical" evidence="1">
    <location>
        <begin position="881"/>
        <end position="900"/>
    </location>
</feature>
<feature type="transmembrane region" description="Helical" evidence="1">
    <location>
        <begin position="360"/>
        <end position="379"/>
    </location>
</feature>
<keyword evidence="1" id="KW-0812">Transmembrane</keyword>
<protein>
    <submittedName>
        <fullName evidence="2">Efflux RND transporter permease subunit</fullName>
    </submittedName>
</protein>
<proteinExistence type="predicted"/>
<feature type="transmembrane region" description="Helical" evidence="1">
    <location>
        <begin position="955"/>
        <end position="973"/>
    </location>
</feature>
<dbReference type="Pfam" id="PF00873">
    <property type="entry name" value="ACR_tran"/>
    <property type="match status" value="1"/>
</dbReference>
<dbReference type="Proteomes" id="UP000274695">
    <property type="component" value="Unassembled WGS sequence"/>
</dbReference>
<evidence type="ECO:0000256" key="1">
    <source>
        <dbReference type="SAM" id="Phobius"/>
    </source>
</evidence>
<dbReference type="Gene3D" id="3.30.70.1440">
    <property type="entry name" value="Multidrug efflux transporter AcrB pore domain"/>
    <property type="match status" value="1"/>
</dbReference>
<gene>
    <name evidence="2" type="ORF">D0911_06735</name>
</gene>
<reference evidence="2 3" key="1">
    <citation type="submission" date="2018-10" db="EMBL/GenBank/DDBJ databases">
        <title>Draft genome sequence of Zhongshania sp. DSW25-10.</title>
        <authorList>
            <person name="Oh J."/>
        </authorList>
    </citation>
    <scope>NUCLEOTIDE SEQUENCE [LARGE SCALE GENOMIC DNA]</scope>
    <source>
        <strain evidence="2 3">DSW25-10</strain>
    </source>
</reference>
<evidence type="ECO:0000313" key="2">
    <source>
        <dbReference type="EMBL" id="RNL65550.1"/>
    </source>
</evidence>
<comment type="caution">
    <text evidence="2">The sequence shown here is derived from an EMBL/GenBank/DDBJ whole genome shotgun (WGS) entry which is preliminary data.</text>
</comment>
<organism evidence="2 3">
    <name type="scientific">Zhongshania marina</name>
    <dbReference type="NCBI Taxonomy" id="2304603"/>
    <lineage>
        <taxon>Bacteria</taxon>
        <taxon>Pseudomonadati</taxon>
        <taxon>Pseudomonadota</taxon>
        <taxon>Gammaproteobacteria</taxon>
        <taxon>Cellvibrionales</taxon>
        <taxon>Spongiibacteraceae</taxon>
        <taxon>Zhongshania</taxon>
    </lineage>
</organism>
<dbReference type="EMBL" id="RHGB01000006">
    <property type="protein sequence ID" value="RNL65550.1"/>
    <property type="molecule type" value="Genomic_DNA"/>
</dbReference>
<feature type="transmembrane region" description="Helical" evidence="1">
    <location>
        <begin position="463"/>
        <end position="482"/>
    </location>
</feature>
<sequence length="1022" mass="110260">MNLIDLFVKHRVFAIMFNLSIVLFGGIGLLDLGIDRMPDVNAPYLVVETPYPGATPTTIDSSVTSVIESAVNAISGVERINSSSLPGISRVFIQFSRKVDMQHVFNEVQSKINKVSNLLPNETELPVVSKVDPNALPVMWLFVSGETSVDELTFIANQSVKRKIENVGGVGRVLVNGGQTNNVHVAIDEVKLLKYGLGLNQVYAAINSQQKQFPGGFVSSGDLRRSLNIDFEFHDIASLKSLVVASYRDTFQVTLDDIADINFKLSDNTGISRLNGMEGVAISILKIQGANTIDVVRNVSKILDTDIADNIPDGIAIKVVSSEDDVIERIINSLRSHLIEGTVLAAFVVWIFLLNFRSTFIVVTSIPISLAGAIIAMYFSGFTLNVMTMSGLLILIGVVVDDAIVVIENIDRHLQGKMKGTPGLVALATKEVVFSVFAASLTLVCIFGAVIFIDAAIGEFLRAFAIVIVAGVATSLIVSLSLTPALSAMLMLDPHEESSSTVYSLLNRGHTALDNAYRKMLFYALSNRMLCIGCATLLVLGSGFMAVDLPSEFFPEDDESRLIVELKAKPGVSIDYMLSRVSDAENIISTRGDVKRVFSTVGYDEAVSVNKVEIRVFLAPKNERAISQKEVIIEIREQLNKLSGVEVSIGAFPAWAGGSNAPFEVYVTGNDLSKLAEYAEEIYAKSKLYPELGDLTLDLSLDQPNFSFVLNRRAAQLAGVSVSEVASVLSAFGEGFRISMFNDPGISNDRYDIIVSVGAQANTSRESFNSLYFTNMDGKHIPFGSIMRVDESVEASSISRLDLNYSVGFFSYPTIALNDAVSLFKDIASPVLPPGYRLVLGGQADEMQKSSGVGLIVFGIAMLLVYMVLASQFDSIFQPLLIMTAQPLAIVGGIAGLWIAGASLNIYSMIGMILLVGLVSKNSILLVDLINRYKREGVSTAQAIQRACPERMRPILMTSMTVVLAMAPAAFGVGDGAGEYGPLSIAVLGGTISSTLLTLVVIPVTYSLFDELAAKFNSRVLA</sequence>
<dbReference type="InterPro" id="IPR001036">
    <property type="entry name" value="Acrflvin-R"/>
</dbReference>
<dbReference type="PANTHER" id="PTHR32063">
    <property type="match status" value="1"/>
</dbReference>
<dbReference type="Gene3D" id="3.30.70.1430">
    <property type="entry name" value="Multidrug efflux transporter AcrB pore domain"/>
    <property type="match status" value="2"/>
</dbReference>
<feature type="transmembrane region" description="Helical" evidence="1">
    <location>
        <begin position="432"/>
        <end position="457"/>
    </location>
</feature>
<dbReference type="SUPFAM" id="SSF82693">
    <property type="entry name" value="Multidrug efflux transporter AcrB pore domain, PN1, PN2, PC1 and PC2 subdomains"/>
    <property type="match status" value="3"/>
</dbReference>
<dbReference type="PRINTS" id="PR00702">
    <property type="entry name" value="ACRIFLAVINRP"/>
</dbReference>
<feature type="transmembrane region" description="Helical" evidence="1">
    <location>
        <begin position="852"/>
        <end position="869"/>
    </location>
</feature>
<dbReference type="Gene3D" id="3.30.70.1320">
    <property type="entry name" value="Multidrug efflux transporter AcrB pore domain like"/>
    <property type="match status" value="1"/>
</dbReference>
<dbReference type="RefSeq" id="WP_123182002.1">
    <property type="nucleotide sequence ID" value="NZ_RHGB01000006.1"/>
</dbReference>
<keyword evidence="1" id="KW-1133">Transmembrane helix</keyword>
<dbReference type="PANTHER" id="PTHR32063:SF0">
    <property type="entry name" value="SWARMING MOTILITY PROTEIN SWRC"/>
    <property type="match status" value="1"/>
</dbReference>
<keyword evidence="1" id="KW-0472">Membrane</keyword>
<feature type="transmembrane region" description="Helical" evidence="1">
    <location>
        <begin position="906"/>
        <end position="927"/>
    </location>
</feature>
<dbReference type="SUPFAM" id="SSF82714">
    <property type="entry name" value="Multidrug efflux transporter AcrB TolC docking domain, DN and DC subdomains"/>
    <property type="match status" value="2"/>
</dbReference>
<feature type="transmembrane region" description="Helical" evidence="1">
    <location>
        <begin position="529"/>
        <end position="547"/>
    </location>
</feature>
<dbReference type="SUPFAM" id="SSF82866">
    <property type="entry name" value="Multidrug efflux transporter AcrB transmembrane domain"/>
    <property type="match status" value="2"/>
</dbReference>
<evidence type="ECO:0000313" key="3">
    <source>
        <dbReference type="Proteomes" id="UP000274695"/>
    </source>
</evidence>